<organism evidence="1 2">
    <name type="scientific">Marinomonas colpomeniae</name>
    <dbReference type="NCBI Taxonomy" id="2774408"/>
    <lineage>
        <taxon>Bacteria</taxon>
        <taxon>Pseudomonadati</taxon>
        <taxon>Pseudomonadota</taxon>
        <taxon>Gammaproteobacteria</taxon>
        <taxon>Oceanospirillales</taxon>
        <taxon>Oceanospirillaceae</taxon>
        <taxon>Marinomonas</taxon>
    </lineage>
</organism>
<keyword evidence="2" id="KW-1185">Reference proteome</keyword>
<evidence type="ECO:0000313" key="2">
    <source>
        <dbReference type="Proteomes" id="UP000604161"/>
    </source>
</evidence>
<protein>
    <submittedName>
        <fullName evidence="1">Uncharacterized protein</fullName>
    </submittedName>
</protein>
<sequence length="51" mass="5786">MKTKIYTQKPSTQTLSEGALTCSKSKYRAIQNIFPISQNTLTLHTQPMENI</sequence>
<dbReference type="Proteomes" id="UP000604161">
    <property type="component" value="Unassembled WGS sequence"/>
</dbReference>
<reference evidence="1 2" key="1">
    <citation type="submission" date="2020-09" db="EMBL/GenBank/DDBJ databases">
        <title>Marinomonas sp. nov., isolated from the cysticercosis algae of Qingdao, China.</title>
        <authorList>
            <person name="Sun X."/>
        </authorList>
    </citation>
    <scope>NUCLEOTIDE SEQUENCE [LARGE SCALE GENOMIC DNA]</scope>
    <source>
        <strain evidence="1 2">SM2066</strain>
    </source>
</reference>
<proteinExistence type="predicted"/>
<comment type="caution">
    <text evidence="1">The sequence shown here is derived from an EMBL/GenBank/DDBJ whole genome shotgun (WGS) entry which is preliminary data.</text>
</comment>
<evidence type="ECO:0000313" key="1">
    <source>
        <dbReference type="EMBL" id="MBD5770859.1"/>
    </source>
</evidence>
<gene>
    <name evidence="1" type="ORF">IF202_07315</name>
</gene>
<accession>A0ABR8NZF5</accession>
<name>A0ABR8NZF5_9GAMM</name>
<dbReference type="EMBL" id="JACYFC010000002">
    <property type="protein sequence ID" value="MBD5770859.1"/>
    <property type="molecule type" value="Genomic_DNA"/>
</dbReference>